<dbReference type="Proteomes" id="UP001498398">
    <property type="component" value="Unassembled WGS sequence"/>
</dbReference>
<accession>A0ABR1INU5</accession>
<keyword evidence="1" id="KW-1133">Transmembrane helix</keyword>
<gene>
    <name evidence="2" type="ORF">VKT23_019410</name>
</gene>
<comment type="caution">
    <text evidence="2">The sequence shown here is derived from an EMBL/GenBank/DDBJ whole genome shotgun (WGS) entry which is preliminary data.</text>
</comment>
<keyword evidence="1" id="KW-0812">Transmembrane</keyword>
<feature type="transmembrane region" description="Helical" evidence="1">
    <location>
        <begin position="355"/>
        <end position="379"/>
    </location>
</feature>
<protein>
    <submittedName>
        <fullName evidence="2">Uncharacterized protein</fullName>
    </submittedName>
</protein>
<proteinExistence type="predicted"/>
<feature type="transmembrane region" description="Helical" evidence="1">
    <location>
        <begin position="400"/>
        <end position="424"/>
    </location>
</feature>
<evidence type="ECO:0000313" key="2">
    <source>
        <dbReference type="EMBL" id="KAK7435879.1"/>
    </source>
</evidence>
<keyword evidence="3" id="KW-1185">Reference proteome</keyword>
<sequence length="469" mass="53516">MERKDLPSLYQEIAPKYTDQQLINKVGRIILLNAFNVNEIQEIHRLDPVSTEHLVKFEEDPRRYAPETGSIRLDTSASTAVAMMDSPWNHAVVQQLASNAVATLAQAQTFLTRFSRDNEVDWESLFRDRLYSIFLEIGRMPHLSPAAVEHRYKQKKCRTSLQSKFDARQRICVLKIQYARRQGDKKQLIFWTEALKSIVRLTVDGMSDEESDVIGEEDVKIVKSPEFRHPEFSSLFQYIDGIPHSDPQSNLFRNSGRKRLRRIYSFDTVTRRPPEDLPVSYYRLEYVEQLRRKVGPCVSVAWQSDLSIPDRSPLLVSSDLSLTPEIESPVAQAQKQPAQTNHHAEVSLVNMLENFLSLLPLILLSVVLFQLAMELSVAVAQNAKDIILNLVRSAIQSHSLVNMLQNLAGLLVLIPFAIVLFQLVTRFGVALTQDVKEMVYNLVQSVNQIYHQFYLSLGHSSADIATEDL</sequence>
<dbReference type="EMBL" id="JBANRG010000101">
    <property type="protein sequence ID" value="KAK7435879.1"/>
    <property type="molecule type" value="Genomic_DNA"/>
</dbReference>
<name>A0ABR1INU5_9AGAR</name>
<evidence type="ECO:0000256" key="1">
    <source>
        <dbReference type="SAM" id="Phobius"/>
    </source>
</evidence>
<organism evidence="2 3">
    <name type="scientific">Marasmiellus scandens</name>
    <dbReference type="NCBI Taxonomy" id="2682957"/>
    <lineage>
        <taxon>Eukaryota</taxon>
        <taxon>Fungi</taxon>
        <taxon>Dikarya</taxon>
        <taxon>Basidiomycota</taxon>
        <taxon>Agaricomycotina</taxon>
        <taxon>Agaricomycetes</taxon>
        <taxon>Agaricomycetidae</taxon>
        <taxon>Agaricales</taxon>
        <taxon>Marasmiineae</taxon>
        <taxon>Omphalotaceae</taxon>
        <taxon>Marasmiellus</taxon>
    </lineage>
</organism>
<evidence type="ECO:0000313" key="3">
    <source>
        <dbReference type="Proteomes" id="UP001498398"/>
    </source>
</evidence>
<keyword evidence="1" id="KW-0472">Membrane</keyword>
<reference evidence="2 3" key="1">
    <citation type="submission" date="2024-01" db="EMBL/GenBank/DDBJ databases">
        <title>A draft genome for the cacao thread blight pathogen Marasmiellus scandens.</title>
        <authorList>
            <person name="Baruah I.K."/>
            <person name="Leung J."/>
            <person name="Bukari Y."/>
            <person name="Amoako-Attah I."/>
            <person name="Meinhardt L.W."/>
            <person name="Bailey B.A."/>
            <person name="Cohen S.P."/>
        </authorList>
    </citation>
    <scope>NUCLEOTIDE SEQUENCE [LARGE SCALE GENOMIC DNA]</scope>
    <source>
        <strain evidence="2 3">GH-19</strain>
    </source>
</reference>